<dbReference type="EMBL" id="CZKB01000027">
    <property type="protein sequence ID" value="CUR62174.1"/>
    <property type="molecule type" value="Genomic_DNA"/>
</dbReference>
<gene>
    <name evidence="1" type="ORF">NOCA170120</name>
</gene>
<organism evidence="1">
    <name type="scientific">metagenome</name>
    <dbReference type="NCBI Taxonomy" id="256318"/>
    <lineage>
        <taxon>unclassified sequences</taxon>
        <taxon>metagenomes</taxon>
    </lineage>
</organism>
<accession>A0A2P2CJK5</accession>
<dbReference type="AlphaFoldDB" id="A0A2P2CJK5"/>
<reference evidence="1" key="1">
    <citation type="submission" date="2015-08" db="EMBL/GenBank/DDBJ databases">
        <authorList>
            <person name="Babu N.S."/>
            <person name="Beckwith C.J."/>
            <person name="Beseler K.G."/>
            <person name="Brison A."/>
            <person name="Carone J.V."/>
            <person name="Caskin T.P."/>
            <person name="Diamond M."/>
            <person name="Durham M.E."/>
            <person name="Foxe J.M."/>
            <person name="Go M."/>
            <person name="Henderson B.A."/>
            <person name="Jones I.B."/>
            <person name="McGettigan J.A."/>
            <person name="Micheletti S.J."/>
            <person name="Nasrallah M.E."/>
            <person name="Ortiz D."/>
            <person name="Piller C.R."/>
            <person name="Privatt S.R."/>
            <person name="Schneider S.L."/>
            <person name="Sharp S."/>
            <person name="Smith T.C."/>
            <person name="Stanton J.D."/>
            <person name="Ullery H.E."/>
            <person name="Wilson R.J."/>
            <person name="Serrano M.G."/>
            <person name="Buck G."/>
            <person name="Lee V."/>
            <person name="Wang Y."/>
            <person name="Carvalho R."/>
            <person name="Voegtly L."/>
            <person name="Shi R."/>
            <person name="Duckworth R."/>
            <person name="Johnson A."/>
            <person name="Loviza R."/>
            <person name="Walstead R."/>
            <person name="Shah Z."/>
            <person name="Kiflezghi M."/>
            <person name="Wade K."/>
            <person name="Ball S.L."/>
            <person name="Bradley K.W."/>
            <person name="Asai D.J."/>
            <person name="Bowman C.A."/>
            <person name="Russell D.A."/>
            <person name="Pope W.H."/>
            <person name="Jacobs-Sera D."/>
            <person name="Hendrix R.W."/>
            <person name="Hatfull G.F."/>
        </authorList>
    </citation>
    <scope>NUCLEOTIDE SEQUENCE</scope>
</reference>
<protein>
    <submittedName>
        <fullName evidence="1">Uncharacterized protein</fullName>
    </submittedName>
</protein>
<sequence>MSTASEWVLTPVPTPLDARELLSGLLGREVAVQQVSSAFVGDVGAGTTYAVYQDDQARTRAVAVMDLKMSAYAGAAIGLMPVGAAEIAIEEADLPPVMKENLYEVLNVLAALLNAPDCPHVKLTSVTHVGGSPEAEVAAHATAVGRRLDLEVAVPQFGTGRLSIVGLK</sequence>
<name>A0A2P2CJK5_9ZZZZ</name>
<evidence type="ECO:0000313" key="1">
    <source>
        <dbReference type="EMBL" id="CUR62174.1"/>
    </source>
</evidence>
<proteinExistence type="predicted"/>